<keyword evidence="3" id="KW-1185">Reference proteome</keyword>
<comment type="similarity">
    <text evidence="1">Belongs to the cornifelin family.</text>
</comment>
<dbReference type="EMBL" id="JAUPFM010000012">
    <property type="protein sequence ID" value="KAK2835252.1"/>
    <property type="molecule type" value="Genomic_DNA"/>
</dbReference>
<name>A0AA88MFA3_CHASR</name>
<organism evidence="2 3">
    <name type="scientific">Channa striata</name>
    <name type="common">Snakehead murrel</name>
    <name type="synonym">Ophicephalus striatus</name>
    <dbReference type="NCBI Taxonomy" id="64152"/>
    <lineage>
        <taxon>Eukaryota</taxon>
        <taxon>Metazoa</taxon>
        <taxon>Chordata</taxon>
        <taxon>Craniata</taxon>
        <taxon>Vertebrata</taxon>
        <taxon>Euteleostomi</taxon>
        <taxon>Actinopterygii</taxon>
        <taxon>Neopterygii</taxon>
        <taxon>Teleostei</taxon>
        <taxon>Neoteleostei</taxon>
        <taxon>Acanthomorphata</taxon>
        <taxon>Anabantaria</taxon>
        <taxon>Anabantiformes</taxon>
        <taxon>Channoidei</taxon>
        <taxon>Channidae</taxon>
        <taxon>Channa</taxon>
    </lineage>
</organism>
<comment type="caution">
    <text evidence="2">The sequence shown here is derived from an EMBL/GenBank/DDBJ whole genome shotgun (WGS) entry which is preliminary data.</text>
</comment>
<dbReference type="AlphaFoldDB" id="A0AA88MFA3"/>
<dbReference type="InterPro" id="IPR042342">
    <property type="entry name" value="TTC22"/>
</dbReference>
<dbReference type="NCBIfam" id="TIGR01571">
    <property type="entry name" value="A_thal_Cys_rich"/>
    <property type="match status" value="1"/>
</dbReference>
<dbReference type="PANTHER" id="PTHR16253">
    <property type="entry name" value="TETRATRICOPEPTIDE REPEAT PROTEIN 22"/>
    <property type="match status" value="1"/>
</dbReference>
<dbReference type="Proteomes" id="UP001187415">
    <property type="component" value="Unassembled WGS sequence"/>
</dbReference>
<evidence type="ECO:0000256" key="1">
    <source>
        <dbReference type="ARBA" id="ARBA00009024"/>
    </source>
</evidence>
<protein>
    <submittedName>
        <fullName evidence="2">Uncharacterized protein</fullName>
    </submittedName>
</protein>
<reference evidence="2" key="1">
    <citation type="submission" date="2023-07" db="EMBL/GenBank/DDBJ databases">
        <title>Chromosome-level Genome Assembly of Striped Snakehead (Channa striata).</title>
        <authorList>
            <person name="Liu H."/>
        </authorList>
    </citation>
    <scope>NUCLEOTIDE SEQUENCE</scope>
    <source>
        <strain evidence="2">Gz</strain>
        <tissue evidence="2">Muscle</tissue>
    </source>
</reference>
<dbReference type="SUPFAM" id="SSF48452">
    <property type="entry name" value="TPR-like"/>
    <property type="match status" value="1"/>
</dbReference>
<evidence type="ECO:0000313" key="2">
    <source>
        <dbReference type="EMBL" id="KAK2835252.1"/>
    </source>
</evidence>
<dbReference type="Gene3D" id="1.25.40.10">
    <property type="entry name" value="Tetratricopeptide repeat domain"/>
    <property type="match status" value="1"/>
</dbReference>
<gene>
    <name evidence="2" type="ORF">Q5P01_015736</name>
</gene>
<evidence type="ECO:0000313" key="3">
    <source>
        <dbReference type="Proteomes" id="UP001187415"/>
    </source>
</evidence>
<accession>A0AA88MFA3</accession>
<dbReference type="InterPro" id="IPR011990">
    <property type="entry name" value="TPR-like_helical_dom_sf"/>
</dbReference>
<sequence>MATHPTENWSTGLFDCFGDIRTFCYGFWCGPCLACTVSETFGEHRCLPLCDLLSPAITSSLGIPLCVPPVVLSIRVAMRQRYSIKAINLASDDAFILNLLAKVFFLMGKHEMATGICNMALNVLPDPELNWQAYCTRAKINMMLYIRDLEKAKQDQGSIPDRQQLTEARKDLDKMYYYMGVDAVRESIMVDEDAVNNALVSLSQALQFEMGDTILQDVLTRAQRLLPPAEG</sequence>
<dbReference type="PANTHER" id="PTHR16253:SF0">
    <property type="entry name" value="TETRATRICOPEPTIDE REPEAT PROTEIN 22"/>
    <property type="match status" value="1"/>
</dbReference>
<dbReference type="Pfam" id="PF04749">
    <property type="entry name" value="PLAC8"/>
    <property type="match status" value="1"/>
</dbReference>
<proteinExistence type="inferred from homology"/>
<dbReference type="InterPro" id="IPR006461">
    <property type="entry name" value="PLAC_motif_containing"/>
</dbReference>